<accession>A0A329QRP4</accession>
<evidence type="ECO:0000313" key="1">
    <source>
        <dbReference type="EMBL" id="RAW15005.1"/>
    </source>
</evidence>
<dbReference type="Proteomes" id="UP000250642">
    <property type="component" value="Unassembled WGS sequence"/>
</dbReference>
<dbReference type="AlphaFoldDB" id="A0A329QRP4"/>
<sequence length="61" mass="7156">MHIVYPWNVINRYATLGVYCNGEQTRYVHAAFVFCYCHEEVTDELSVASFFVLLKMDMNSE</sequence>
<gene>
    <name evidence="1" type="ORF">DC345_13200</name>
</gene>
<name>A0A329QRP4_9BACL</name>
<evidence type="ECO:0000313" key="2">
    <source>
        <dbReference type="Proteomes" id="UP000250642"/>
    </source>
</evidence>
<comment type="caution">
    <text evidence="1">The sequence shown here is derived from an EMBL/GenBank/DDBJ whole genome shotgun (WGS) entry which is preliminary data.</text>
</comment>
<organism evidence="1 2">
    <name type="scientific">Paenibacillus taichungensis</name>
    <dbReference type="NCBI Taxonomy" id="484184"/>
    <lineage>
        <taxon>Bacteria</taxon>
        <taxon>Bacillati</taxon>
        <taxon>Bacillota</taxon>
        <taxon>Bacilli</taxon>
        <taxon>Bacillales</taxon>
        <taxon>Paenibacillaceae</taxon>
        <taxon>Paenibacillus</taxon>
    </lineage>
</organism>
<proteinExistence type="predicted"/>
<dbReference type="EMBL" id="QEVW01000008">
    <property type="protein sequence ID" value="RAW15005.1"/>
    <property type="molecule type" value="Genomic_DNA"/>
</dbReference>
<reference evidence="1 2" key="1">
    <citation type="submission" date="2018-04" db="EMBL/GenBank/DDBJ databases">
        <title>Paenibacillus taichungensis Genome sequencing and assembly.</title>
        <authorList>
            <person name="Xu J."/>
            <person name="Rensing C."/>
            <person name="Mazhar H.S."/>
        </authorList>
    </citation>
    <scope>NUCLEOTIDE SEQUENCE [LARGE SCALE GENOMIC DNA]</scope>
    <source>
        <strain evidence="1 2">NC1</strain>
    </source>
</reference>
<protein>
    <submittedName>
        <fullName evidence="1">Uncharacterized protein</fullName>
    </submittedName>
</protein>